<dbReference type="SUPFAM" id="SSF55347">
    <property type="entry name" value="Glyceraldehyde-3-phosphate dehydrogenase-like, C-terminal domain"/>
    <property type="match status" value="1"/>
</dbReference>
<dbReference type="SUPFAM" id="SSF51735">
    <property type="entry name" value="NAD(P)-binding Rossmann-fold domains"/>
    <property type="match status" value="1"/>
</dbReference>
<evidence type="ECO:0000313" key="4">
    <source>
        <dbReference type="EMBL" id="MFC4075808.1"/>
    </source>
</evidence>
<dbReference type="Pfam" id="PF01408">
    <property type="entry name" value="GFO_IDH_MocA"/>
    <property type="match status" value="1"/>
</dbReference>
<evidence type="ECO:0000259" key="2">
    <source>
        <dbReference type="Pfam" id="PF01408"/>
    </source>
</evidence>
<dbReference type="InterPro" id="IPR051450">
    <property type="entry name" value="Gfo/Idh/MocA_Oxidoreductases"/>
</dbReference>
<protein>
    <submittedName>
        <fullName evidence="4">Gfo/Idh/MocA family protein</fullName>
    </submittedName>
</protein>
<dbReference type="Gene3D" id="3.40.50.720">
    <property type="entry name" value="NAD(P)-binding Rossmann-like Domain"/>
    <property type="match status" value="1"/>
</dbReference>
<dbReference type="Pfam" id="PF02894">
    <property type="entry name" value="GFO_IDH_MocA_C"/>
    <property type="match status" value="1"/>
</dbReference>
<reference evidence="5" key="1">
    <citation type="journal article" date="2019" name="Int. J. Syst. Evol. Microbiol.">
        <title>The Global Catalogue of Microorganisms (GCM) 10K type strain sequencing project: providing services to taxonomists for standard genome sequencing and annotation.</title>
        <authorList>
            <consortium name="The Broad Institute Genomics Platform"/>
            <consortium name="The Broad Institute Genome Sequencing Center for Infectious Disease"/>
            <person name="Wu L."/>
            <person name="Ma J."/>
        </authorList>
    </citation>
    <scope>NUCLEOTIDE SEQUENCE [LARGE SCALE GENOMIC DNA]</scope>
    <source>
        <strain evidence="5">IBRC-M 10813</strain>
    </source>
</reference>
<dbReference type="InterPro" id="IPR000683">
    <property type="entry name" value="Gfo/Idh/MocA-like_OxRdtase_N"/>
</dbReference>
<feature type="domain" description="Gfo/Idh/MocA-like oxidoreductase C-terminal" evidence="3">
    <location>
        <begin position="141"/>
        <end position="409"/>
    </location>
</feature>
<name>A0ABV8JAB7_9BACL</name>
<evidence type="ECO:0000313" key="5">
    <source>
        <dbReference type="Proteomes" id="UP001595843"/>
    </source>
</evidence>
<dbReference type="RefSeq" id="WP_380702078.1">
    <property type="nucleotide sequence ID" value="NZ_JBHSAP010000007.1"/>
</dbReference>
<comment type="caution">
    <text evidence="4">The sequence shown here is derived from an EMBL/GenBank/DDBJ whole genome shotgun (WGS) entry which is preliminary data.</text>
</comment>
<evidence type="ECO:0000256" key="1">
    <source>
        <dbReference type="ARBA" id="ARBA00010928"/>
    </source>
</evidence>
<dbReference type="PANTHER" id="PTHR43377:SF2">
    <property type="entry name" value="BINDING ROSSMANN FOLD OXIDOREDUCTASE, PUTATIVE (AFU_ORTHOLOGUE AFUA_4G00560)-RELATED"/>
    <property type="match status" value="1"/>
</dbReference>
<evidence type="ECO:0000259" key="3">
    <source>
        <dbReference type="Pfam" id="PF02894"/>
    </source>
</evidence>
<keyword evidence="5" id="KW-1185">Reference proteome</keyword>
<comment type="similarity">
    <text evidence="1">Belongs to the Gfo/Idh/MocA family.</text>
</comment>
<proteinExistence type="inferred from homology"/>
<feature type="domain" description="Gfo/Idh/MocA-like oxidoreductase N-terminal" evidence="2">
    <location>
        <begin position="7"/>
        <end position="129"/>
    </location>
</feature>
<dbReference type="InterPro" id="IPR036291">
    <property type="entry name" value="NAD(P)-bd_dom_sf"/>
</dbReference>
<dbReference type="PANTHER" id="PTHR43377">
    <property type="entry name" value="BILIVERDIN REDUCTASE A"/>
    <property type="match status" value="1"/>
</dbReference>
<sequence length="427" mass="47397">MKKPVTAVVVGAGDRGAHAYSPYARDFPHELAIVAVAEPQEDRRNYMVQEYGIPQDRAYSKWEEFLQHSRLADAALICTQDRMHYQPTMKALERGYHVLLEKPMSPDPAECIAMEEAARERGRLLVIGHVLRYTPFWTRMKAVIDSGAIGDIVSIQLNENVEFHHMAHSFVRGNWNHSQRSSPMILAKSCHDMDLLAWLVGKPCLRVSSFGSLLHFREEKAPKGATDRCLDGCMAEAECPWSAPRFYLGKGKAWAGKFTGDLSREGILHALQTGPYGRCVYHSDNDIVDHQTVNLEFEGGVTAVFSMCGFTRDNTRIIQVMGTRGEIRGSMVEQSFSVYDFLTGDETVIRTDSGLGGHGGGDEGLIRRFVRDVRQGSADAALTSASDSVMSHLMAFAAEESRLRGGMPVPIRELYGRGSKEVRGPSV</sequence>
<organism evidence="4 5">
    <name type="scientific">Salinithrix halophila</name>
    <dbReference type="NCBI Taxonomy" id="1485204"/>
    <lineage>
        <taxon>Bacteria</taxon>
        <taxon>Bacillati</taxon>
        <taxon>Bacillota</taxon>
        <taxon>Bacilli</taxon>
        <taxon>Bacillales</taxon>
        <taxon>Thermoactinomycetaceae</taxon>
        <taxon>Salinithrix</taxon>
    </lineage>
</organism>
<dbReference type="InterPro" id="IPR004104">
    <property type="entry name" value="Gfo/Idh/MocA-like_OxRdtase_C"/>
</dbReference>
<dbReference type="EMBL" id="JBHSAP010000007">
    <property type="protein sequence ID" value="MFC4075808.1"/>
    <property type="molecule type" value="Genomic_DNA"/>
</dbReference>
<accession>A0ABV8JAB7</accession>
<dbReference type="Proteomes" id="UP001595843">
    <property type="component" value="Unassembled WGS sequence"/>
</dbReference>
<dbReference type="Gene3D" id="3.30.360.10">
    <property type="entry name" value="Dihydrodipicolinate Reductase, domain 2"/>
    <property type="match status" value="1"/>
</dbReference>
<gene>
    <name evidence="4" type="ORF">ACFOUO_03190</name>
</gene>